<comment type="similarity">
    <text evidence="1">Belongs to the leguminous lectin family.</text>
</comment>
<dbReference type="STRING" id="70448.A0A096PA75"/>
<evidence type="ECO:0000256" key="1">
    <source>
        <dbReference type="ARBA" id="ARBA00007606"/>
    </source>
</evidence>
<dbReference type="InterPro" id="IPR013320">
    <property type="entry name" value="ConA-like_dom_sf"/>
</dbReference>
<evidence type="ECO:0000313" key="4">
    <source>
        <dbReference type="Proteomes" id="UP000009170"/>
    </source>
</evidence>
<dbReference type="Gene3D" id="2.60.120.200">
    <property type="match status" value="3"/>
</dbReference>
<keyword evidence="4" id="KW-1185">Reference proteome</keyword>
<organism evidence="3 4">
    <name type="scientific">Ostreococcus tauri</name>
    <name type="common">Marine green alga</name>
    <dbReference type="NCBI Taxonomy" id="70448"/>
    <lineage>
        <taxon>Eukaryota</taxon>
        <taxon>Viridiplantae</taxon>
        <taxon>Chlorophyta</taxon>
        <taxon>Mamiellophyceae</taxon>
        <taxon>Mamiellales</taxon>
        <taxon>Bathycoccaceae</taxon>
        <taxon>Ostreococcus</taxon>
    </lineage>
</organism>
<reference evidence="3 4" key="2">
    <citation type="journal article" date="2014" name="BMC Genomics">
        <title>An improved genome of the model marine alga Ostreococcus tauri unfolds by assessing Illumina de novo assemblies.</title>
        <authorList>
            <person name="Blanc-Mathieu R."/>
            <person name="Verhelst B."/>
            <person name="Derelle E."/>
            <person name="Rombauts S."/>
            <person name="Bouget F.Y."/>
            <person name="Carre I."/>
            <person name="Chateau A."/>
            <person name="Eyre-Walker A."/>
            <person name="Grimsley N."/>
            <person name="Moreau H."/>
            <person name="Piegu B."/>
            <person name="Rivals E."/>
            <person name="Schackwitz W."/>
            <person name="Van de Peer Y."/>
            <person name="Piganeau G."/>
        </authorList>
    </citation>
    <scope>NUCLEOTIDE SEQUENCE [LARGE SCALE GENOMIC DNA]</scope>
    <source>
        <strain evidence="4">OTTH 0595 / CCAP 157/2 / RCC745</strain>
    </source>
</reference>
<protein>
    <submittedName>
        <fullName evidence="3">Legume lectin, beta chain, Mn/Ca-binding site</fullName>
    </submittedName>
</protein>
<dbReference type="Proteomes" id="UP000009170">
    <property type="component" value="Unassembled WGS sequence"/>
</dbReference>
<evidence type="ECO:0000256" key="2">
    <source>
        <dbReference type="SAM" id="SignalP"/>
    </source>
</evidence>
<sequence length="1419" mass="152636">MTKPMRARGAIFIALALAFALGARAQCEYYTNCAACVANTACGWCGHDPNGQGGYGDVNTGDHIDDIEPGKLIGGHGRFTVASGVVTGVNTRFTRTFRGETSGAKFEVPGVASYDVDYVTSDTSLQLATNPTDVTDQSAFGIAARDGTGSIEASTATTARPNSATTETLTITGSGTTFTKELKVGYWLIWYDASSVVHYRVVTAIASDTSLTVDYSLAPISTAISTFANGGGGFSTWGFVSCPPRIGKRNVGLGTIETYKDQSQAVGSLTQPALNTRTASATIYADTGDLVDASGSATGMTHIIHGRGTRFASQLGASTTWDAKFYKSGPWLSVQINGDWETVGVKEIGTDASSPTRDYSQYLALLKNSFSEPLLKATHWEWYPMLTKGYGTIRSYGKRVVSNNWDNKEGFVDIQGTTADTAGSLSSQGVYGDTRFLTQLRTGYTITACGQTRMVNSIQSDVELTIDRPFTLGNREFVAASGSSTTLTDLYVRGLTRLLPLWPRGVTARVIIDNSGANFKYTTYWKTFANDVASATLSTSAWTELQDSGVSQGIGVYIKFKSGVTFTDGDEWRLHVADIENCRYYVSTEGERYIADDNLNPPICYNHGKCVAANSADSNRPAVTLSGTMNVVYSTGTLTGTSGTKFTSELSVGDIIWDGNSGTSEARVTAILSDTSATLETHSSAPTDISGSTTIKVLKCAAGIYGSHTLGGTVERSVVPQAYLPHPLHSFYQTWSHKYCEIDPGCCGFRVSSVVDPQQYAYYYLKPDNGDYNFRIAVHTVNDNLDLYATVGTTRPTTASYGHTSVRESVPWAIDVDESLVTCAASSGGGLDRAVLGGAAAGGLYSTALGSYVHTDDSPDCDTILVGVMGDNRYPQTVGASEYSARFYLEFNFPTFACDDSAVARTAWGNNFSYNVLCHTHGLRFAGDAHVVENEEASPKHVVRLTEAYARTNGAAGGSPWKSSDDFRTSQRVGAVWWYRKVHIWDGFETNFEFQITAPTQCGGSDQICDGADGFAFVITNDNRQENVTSVHANTGWACDEPDTANPEPISGTKYQLCGASDNNDPTHADAGHGFVGCPGDGLGYGESTIVDSAGYSGSAAQCVNGLKKSLAVEFDTFYNVERRDPKQGKQHWWINATEYVSYNDNHVGVFMSTSPTYANQPWGSAVEDLKADHSDDLEGMHFGSTPSVPTLADALTHTVKIRYTRGFTTEKGGTGQITTTDVSASDRRKLAGTSTKFKTELRTGFEFGYGGRVKANVKVKINRDQTEASPQAVVTGTSGFPDDGEMCRVVSIVDDTEAHLENTGTANATLNEVQTFMDMQQPAFNPAQASAVDYNIIKEFPGEIQVFIDDMDRYVFQVAVEDRDMAKILDTDGNAYIGFTASTGSKGFAKVGYQAVEVHETHDIKAWSFCHAPGCVPY</sequence>
<dbReference type="InterPro" id="IPR019825">
    <property type="entry name" value="Lectin_legB_Mn/Ca_BS"/>
</dbReference>
<proteinExistence type="inferred from homology"/>
<name>A0A096PA75_OSTTA</name>
<feature type="signal peptide" evidence="2">
    <location>
        <begin position="1"/>
        <end position="25"/>
    </location>
</feature>
<feature type="chain" id="PRO_5001923819" evidence="2">
    <location>
        <begin position="26"/>
        <end position="1419"/>
    </location>
</feature>
<dbReference type="PANTHER" id="PTHR32401:SF48">
    <property type="entry name" value="LEGUME LECTIN DOMAIN-CONTAINING PROTEIN"/>
    <property type="match status" value="1"/>
</dbReference>
<dbReference type="SUPFAM" id="SSF49899">
    <property type="entry name" value="Concanavalin A-like lectins/glucanases"/>
    <property type="match status" value="1"/>
</dbReference>
<dbReference type="OrthoDB" id="497379at2759"/>
<dbReference type="RefSeq" id="XP_003084423.2">
    <property type="nucleotide sequence ID" value="XM_003084375.2"/>
</dbReference>
<dbReference type="EMBL" id="CAID01000020">
    <property type="protein sequence ID" value="CEG00842.1"/>
    <property type="molecule type" value="Genomic_DNA"/>
</dbReference>
<keyword evidence="2" id="KW-0732">Signal</keyword>
<accession>A0A096PA75</accession>
<dbReference type="PROSITE" id="PS00307">
    <property type="entry name" value="LECTIN_LEGUME_BETA"/>
    <property type="match status" value="1"/>
</dbReference>
<reference evidence="4" key="1">
    <citation type="journal article" date="2006" name="Proc. Natl. Acad. Sci. U.S.A.">
        <title>Genome analysis of the smallest free-living eukaryote Ostreococcus tauri unveils many unique features.</title>
        <authorList>
            <person name="Derelle E."/>
            <person name="Ferraz C."/>
            <person name="Rombauts S."/>
            <person name="Rouze P."/>
            <person name="Worden A.Z."/>
            <person name="Robbens S."/>
            <person name="Partensky F."/>
            <person name="Degroeve S."/>
            <person name="Echeynie S."/>
            <person name="Cooke R."/>
            <person name="Saeys Y."/>
            <person name="Wuyts J."/>
            <person name="Jabbari K."/>
            <person name="Bowler C."/>
            <person name="Panaud O."/>
            <person name="Piegu B."/>
            <person name="Ball S.G."/>
            <person name="Ral J.-P."/>
            <person name="Bouget F.-Y."/>
            <person name="Piganeau G."/>
            <person name="De Baets B."/>
            <person name="Picard A."/>
            <person name="Delseny M."/>
            <person name="Demaille J."/>
            <person name="Van de Peer Y."/>
            <person name="Moreau H."/>
        </authorList>
    </citation>
    <scope>NUCLEOTIDE SEQUENCE [LARGE SCALE GENOMIC DNA]</scope>
    <source>
        <strain evidence="4">OTTH 0595 / CCAP 157/2 / RCC745</strain>
    </source>
</reference>
<comment type="caution">
    <text evidence="3">The sequence shown here is derived from an EMBL/GenBank/DDBJ whole genome shotgun (WGS) entry which is preliminary data.</text>
</comment>
<gene>
    <name evidence="3" type="ORF">OT_ostta20g00410</name>
</gene>
<evidence type="ECO:0000313" key="3">
    <source>
        <dbReference type="EMBL" id="CEG00842.1"/>
    </source>
</evidence>
<dbReference type="InParanoid" id="A0A096PA75"/>
<dbReference type="InterPro" id="IPR050258">
    <property type="entry name" value="Leguminous_Lectin"/>
</dbReference>
<dbReference type="GeneID" id="9838562"/>
<dbReference type="PANTHER" id="PTHR32401">
    <property type="entry name" value="CONCANAVALIN A-LIKE LECTIN FAMILY PROTEIN"/>
    <property type="match status" value="1"/>
</dbReference>
<dbReference type="KEGG" id="ota:OT_ostta20g00410"/>